<feature type="domain" description="HTH hxlR-type" evidence="4">
    <location>
        <begin position="21"/>
        <end position="120"/>
    </location>
</feature>
<dbReference type="PANTHER" id="PTHR33204:SF37">
    <property type="entry name" value="HTH-TYPE TRANSCRIPTIONAL REGULATOR YODB"/>
    <property type="match status" value="1"/>
</dbReference>
<dbReference type="AlphaFoldDB" id="A0A438MM76"/>
<keyword evidence="3" id="KW-0804">Transcription</keyword>
<proteinExistence type="predicted"/>
<keyword evidence="6" id="KW-1185">Reference proteome</keyword>
<evidence type="ECO:0000256" key="2">
    <source>
        <dbReference type="ARBA" id="ARBA00023125"/>
    </source>
</evidence>
<dbReference type="RefSeq" id="WP_127939150.1">
    <property type="nucleotide sequence ID" value="NZ_SAUN01000001.1"/>
</dbReference>
<reference evidence="5 6" key="1">
    <citation type="submission" date="2019-01" db="EMBL/GenBank/DDBJ databases">
        <title>Sequencing the genomes of 1000 actinobacteria strains.</title>
        <authorList>
            <person name="Klenk H.-P."/>
        </authorList>
    </citation>
    <scope>NUCLEOTIDE SEQUENCE [LARGE SCALE GENOMIC DNA]</scope>
    <source>
        <strain evidence="5 6">DSM 43925</strain>
    </source>
</reference>
<keyword evidence="1" id="KW-0805">Transcription regulation</keyword>
<dbReference type="Gene3D" id="1.10.10.10">
    <property type="entry name" value="Winged helix-like DNA-binding domain superfamily/Winged helix DNA-binding domain"/>
    <property type="match status" value="1"/>
</dbReference>
<dbReference type="Proteomes" id="UP000284824">
    <property type="component" value="Unassembled WGS sequence"/>
</dbReference>
<evidence type="ECO:0000313" key="6">
    <source>
        <dbReference type="Proteomes" id="UP000284824"/>
    </source>
</evidence>
<accession>A0A438MM76</accession>
<evidence type="ECO:0000313" key="5">
    <source>
        <dbReference type="EMBL" id="RVX46739.1"/>
    </source>
</evidence>
<dbReference type="PANTHER" id="PTHR33204">
    <property type="entry name" value="TRANSCRIPTIONAL REGULATOR, MARR FAMILY"/>
    <property type="match status" value="1"/>
</dbReference>
<name>A0A438MM76_9ACTN</name>
<keyword evidence="2" id="KW-0238">DNA-binding</keyword>
<dbReference type="Pfam" id="PF01638">
    <property type="entry name" value="HxlR"/>
    <property type="match status" value="1"/>
</dbReference>
<evidence type="ECO:0000256" key="1">
    <source>
        <dbReference type="ARBA" id="ARBA00023015"/>
    </source>
</evidence>
<comment type="caution">
    <text evidence="5">The sequence shown here is derived from an EMBL/GenBank/DDBJ whole genome shotgun (WGS) entry which is preliminary data.</text>
</comment>
<sequence>MTIQSPQSAHPARLTIHEPSCRSFQDIVELVGRRWTSAILLAGQRGARRFGEYRLSVPGISDRLLAQRLKELESEGLISRTVIPTTPVQIRYALSPDGEELMSILQPLVDWGYRRSRPDEDRSTVTTRP</sequence>
<evidence type="ECO:0000256" key="3">
    <source>
        <dbReference type="ARBA" id="ARBA00023163"/>
    </source>
</evidence>
<organism evidence="5 6">
    <name type="scientific">Nonomuraea polychroma</name>
    <dbReference type="NCBI Taxonomy" id="46176"/>
    <lineage>
        <taxon>Bacteria</taxon>
        <taxon>Bacillati</taxon>
        <taxon>Actinomycetota</taxon>
        <taxon>Actinomycetes</taxon>
        <taxon>Streptosporangiales</taxon>
        <taxon>Streptosporangiaceae</taxon>
        <taxon>Nonomuraea</taxon>
    </lineage>
</organism>
<dbReference type="InterPro" id="IPR036388">
    <property type="entry name" value="WH-like_DNA-bd_sf"/>
</dbReference>
<dbReference type="InterPro" id="IPR036390">
    <property type="entry name" value="WH_DNA-bd_sf"/>
</dbReference>
<dbReference type="GO" id="GO:0003677">
    <property type="term" value="F:DNA binding"/>
    <property type="evidence" value="ECO:0007669"/>
    <property type="project" value="UniProtKB-KW"/>
</dbReference>
<evidence type="ECO:0000259" key="4">
    <source>
        <dbReference type="PROSITE" id="PS51118"/>
    </source>
</evidence>
<protein>
    <submittedName>
        <fullName evidence="5">HxlR family transcriptional regulator</fullName>
    </submittedName>
</protein>
<dbReference type="InterPro" id="IPR002577">
    <property type="entry name" value="HTH_HxlR"/>
</dbReference>
<gene>
    <name evidence="5" type="ORF">EDD27_9640</name>
</gene>
<dbReference type="OrthoDB" id="9800966at2"/>
<dbReference type="PROSITE" id="PS51118">
    <property type="entry name" value="HTH_HXLR"/>
    <property type="match status" value="1"/>
</dbReference>
<dbReference type="EMBL" id="SAUN01000001">
    <property type="protein sequence ID" value="RVX46739.1"/>
    <property type="molecule type" value="Genomic_DNA"/>
</dbReference>
<dbReference type="SUPFAM" id="SSF46785">
    <property type="entry name" value="Winged helix' DNA-binding domain"/>
    <property type="match status" value="1"/>
</dbReference>